<gene>
    <name evidence="1" type="ORF">SAMN05216516_10450</name>
</gene>
<dbReference type="GO" id="GO:0005737">
    <property type="term" value="C:cytoplasm"/>
    <property type="evidence" value="ECO:0007669"/>
    <property type="project" value="TreeGrafter"/>
</dbReference>
<dbReference type="Proteomes" id="UP000242222">
    <property type="component" value="Unassembled WGS sequence"/>
</dbReference>
<reference evidence="2" key="1">
    <citation type="submission" date="2016-10" db="EMBL/GenBank/DDBJ databases">
        <authorList>
            <person name="Varghese N."/>
            <person name="Submissions S."/>
        </authorList>
    </citation>
    <scope>NUCLEOTIDE SEQUENCE [LARGE SCALE GENOMIC DNA]</scope>
    <source>
        <strain evidence="2">N6PO6</strain>
    </source>
</reference>
<dbReference type="PANTHER" id="PTHR32419">
    <property type="entry name" value="GLUTATHIONYL-HYDROQUINONE REDUCTASE"/>
    <property type="match status" value="1"/>
</dbReference>
<dbReference type="Gene3D" id="1.20.1050.10">
    <property type="match status" value="1"/>
</dbReference>
<name>A0A1I4XC75_9GAMM</name>
<evidence type="ECO:0000313" key="1">
    <source>
        <dbReference type="EMBL" id="SFN23507.1"/>
    </source>
</evidence>
<dbReference type="STRING" id="1367852.SAMN05216516_10450"/>
<sequence>MWDKQRHTIVSNESADILRMCNNAFDALGARAGDYYPDTLRKEIDEINDWV</sequence>
<evidence type="ECO:0000313" key="2">
    <source>
        <dbReference type="Proteomes" id="UP000242222"/>
    </source>
</evidence>
<proteinExistence type="predicted"/>
<keyword evidence="1" id="KW-0808">Transferase</keyword>
<protein>
    <submittedName>
        <fullName evidence="1">Putative glutathione S-transferase</fullName>
    </submittedName>
</protein>
<accession>A0A1I4XC75</accession>
<dbReference type="AlphaFoldDB" id="A0A1I4XC75"/>
<dbReference type="InterPro" id="IPR016639">
    <property type="entry name" value="GST_Omega/GSH"/>
</dbReference>
<dbReference type="PANTHER" id="PTHR32419:SF6">
    <property type="entry name" value="GLUTATHIONE S-TRANSFERASE OMEGA-LIKE 1-RELATED"/>
    <property type="match status" value="1"/>
</dbReference>
<organism evidence="1 2">
    <name type="scientific">Izhakiella capsodis</name>
    <dbReference type="NCBI Taxonomy" id="1367852"/>
    <lineage>
        <taxon>Bacteria</taxon>
        <taxon>Pseudomonadati</taxon>
        <taxon>Pseudomonadota</taxon>
        <taxon>Gammaproteobacteria</taxon>
        <taxon>Enterobacterales</taxon>
        <taxon>Erwiniaceae</taxon>
        <taxon>Izhakiella</taxon>
    </lineage>
</organism>
<dbReference type="Gene3D" id="3.40.30.10">
    <property type="entry name" value="Glutaredoxin"/>
    <property type="match status" value="1"/>
</dbReference>
<dbReference type="EMBL" id="FOVC01000004">
    <property type="protein sequence ID" value="SFN23507.1"/>
    <property type="molecule type" value="Genomic_DNA"/>
</dbReference>
<keyword evidence="2" id="KW-1185">Reference proteome</keyword>
<dbReference type="GO" id="GO:0004364">
    <property type="term" value="F:glutathione transferase activity"/>
    <property type="evidence" value="ECO:0007669"/>
    <property type="project" value="InterPro"/>
</dbReference>